<accession>A0A0D9VBZ4</accession>
<evidence type="ECO:0000313" key="3">
    <source>
        <dbReference type="Proteomes" id="UP000032180"/>
    </source>
</evidence>
<dbReference type="HOGENOM" id="CLU_514253_0_0_1"/>
<name>A0A0D9VBZ4_9ORYZ</name>
<dbReference type="PANTHER" id="PTHR35161">
    <property type="entry name" value="OS02G0303100 PROTEIN"/>
    <property type="match status" value="1"/>
</dbReference>
<reference evidence="2" key="3">
    <citation type="submission" date="2015-04" db="UniProtKB">
        <authorList>
            <consortium name="EnsemblPlants"/>
        </authorList>
    </citation>
    <scope>IDENTIFICATION</scope>
</reference>
<evidence type="ECO:0000256" key="1">
    <source>
        <dbReference type="SAM" id="MobiDB-lite"/>
    </source>
</evidence>
<feature type="region of interest" description="Disordered" evidence="1">
    <location>
        <begin position="502"/>
        <end position="530"/>
    </location>
</feature>
<feature type="compositionally biased region" description="Gly residues" evidence="1">
    <location>
        <begin position="507"/>
        <end position="530"/>
    </location>
</feature>
<dbReference type="PANTHER" id="PTHR35161:SF1">
    <property type="entry name" value="OS02G0138300 PROTEIN"/>
    <property type="match status" value="1"/>
</dbReference>
<dbReference type="Proteomes" id="UP000032180">
    <property type="component" value="Chromosome 2"/>
</dbReference>
<dbReference type="Gramene" id="LPERR02G02710.1">
    <property type="protein sequence ID" value="LPERR02G02710.1"/>
    <property type="gene ID" value="LPERR02G02710"/>
</dbReference>
<reference evidence="3" key="2">
    <citation type="submission" date="2013-12" db="EMBL/GenBank/DDBJ databases">
        <authorList>
            <person name="Yu Y."/>
            <person name="Lee S."/>
            <person name="de Baynast K."/>
            <person name="Wissotski M."/>
            <person name="Liu L."/>
            <person name="Talag J."/>
            <person name="Goicoechea J."/>
            <person name="Angelova A."/>
            <person name="Jetty R."/>
            <person name="Kudrna D."/>
            <person name="Golser W."/>
            <person name="Rivera L."/>
            <person name="Zhang J."/>
            <person name="Wing R."/>
        </authorList>
    </citation>
    <scope>NUCLEOTIDE SEQUENCE</scope>
</reference>
<dbReference type="EnsemblPlants" id="LPERR02G02710.1">
    <property type="protein sequence ID" value="LPERR02G02710.1"/>
    <property type="gene ID" value="LPERR02G02710"/>
</dbReference>
<reference evidence="2 3" key="1">
    <citation type="submission" date="2012-08" db="EMBL/GenBank/DDBJ databases">
        <title>Oryza genome evolution.</title>
        <authorList>
            <person name="Wing R.A."/>
        </authorList>
    </citation>
    <scope>NUCLEOTIDE SEQUENCE</scope>
</reference>
<organism evidence="2 3">
    <name type="scientific">Leersia perrieri</name>
    <dbReference type="NCBI Taxonomy" id="77586"/>
    <lineage>
        <taxon>Eukaryota</taxon>
        <taxon>Viridiplantae</taxon>
        <taxon>Streptophyta</taxon>
        <taxon>Embryophyta</taxon>
        <taxon>Tracheophyta</taxon>
        <taxon>Spermatophyta</taxon>
        <taxon>Magnoliopsida</taxon>
        <taxon>Liliopsida</taxon>
        <taxon>Poales</taxon>
        <taxon>Poaceae</taxon>
        <taxon>BOP clade</taxon>
        <taxon>Oryzoideae</taxon>
        <taxon>Oryzeae</taxon>
        <taxon>Oryzinae</taxon>
        <taxon>Leersia</taxon>
    </lineage>
</organism>
<evidence type="ECO:0000313" key="2">
    <source>
        <dbReference type="EnsemblPlants" id="LPERR02G02710.1"/>
    </source>
</evidence>
<dbReference type="STRING" id="77586.A0A0D9VBZ4"/>
<proteinExistence type="predicted"/>
<protein>
    <submittedName>
        <fullName evidence="2">Uncharacterized protein</fullName>
    </submittedName>
</protein>
<keyword evidence="3" id="KW-1185">Reference proteome</keyword>
<sequence>MASASRRLQIVSKSMMAIARSVEGASEIGMVPNHHRVFASSAAAGPRRCGPSDLRAGSSFVRHGDLLVGRDVGGGNFLWRRHAAAVLPPPRGFESGSIIVFGSDGGFGILYNESDTILRHAGPGIDDAEGWRLQPLTVRALAEVESASILDDIAARARIIKKLLQPASQLASCSDDELISAPAPALYLNGIFQSAARHQKPLCSQRSDLAAAKRFCSSMDCDIDGLADTSDLRDGKFSIGLRVALDIRRPRQHRSDHRTAFLRPSSSHSYTIRRCLSSWGPQPPPHPPKPDQHNFDDWHVNVPPALNANKTNTNTIDEILLSMKFDPIQFAMANKLVETFTVLGETWEFCKLREPTKYLYTSLLTLVKSYHEMDSCFTQISEATVLITSDWKFVLLEGTFALTKWTATGADRNYRDIAALFRKLIWVSAGSKISFLEDFNMLLHAMEFNASRKKIVIHQHTSLLPIGNFSAVYLRLYELVRKILPAEGRAQVACQRIARARQRPASGAGGRLGDGSGGNLADGGPKGSPE</sequence>
<dbReference type="AlphaFoldDB" id="A0A0D9VBZ4"/>